<evidence type="ECO:0000313" key="2">
    <source>
        <dbReference type="EMBL" id="CAA7404331.1"/>
    </source>
</evidence>
<dbReference type="Proteomes" id="UP000663760">
    <property type="component" value="Chromosome 10"/>
</dbReference>
<name>A0A7I8L2R9_SPIIN</name>
<gene>
    <name evidence="2" type="ORF">SI8410_10015009</name>
</gene>
<organism evidence="2 3">
    <name type="scientific">Spirodela intermedia</name>
    <name type="common">Intermediate duckweed</name>
    <dbReference type="NCBI Taxonomy" id="51605"/>
    <lineage>
        <taxon>Eukaryota</taxon>
        <taxon>Viridiplantae</taxon>
        <taxon>Streptophyta</taxon>
        <taxon>Embryophyta</taxon>
        <taxon>Tracheophyta</taxon>
        <taxon>Spermatophyta</taxon>
        <taxon>Magnoliopsida</taxon>
        <taxon>Liliopsida</taxon>
        <taxon>Araceae</taxon>
        <taxon>Lemnoideae</taxon>
        <taxon>Spirodela</taxon>
    </lineage>
</organism>
<reference evidence="2" key="1">
    <citation type="submission" date="2020-02" db="EMBL/GenBank/DDBJ databases">
        <authorList>
            <person name="Scholz U."/>
            <person name="Mascher M."/>
            <person name="Fiebig A."/>
        </authorList>
    </citation>
    <scope>NUCLEOTIDE SEQUENCE</scope>
</reference>
<accession>A0A7I8L2R9</accession>
<protein>
    <submittedName>
        <fullName evidence="2">Uncharacterized protein</fullName>
    </submittedName>
</protein>
<proteinExistence type="predicted"/>
<dbReference type="AlphaFoldDB" id="A0A7I8L2R9"/>
<feature type="region of interest" description="Disordered" evidence="1">
    <location>
        <begin position="1"/>
        <end position="59"/>
    </location>
</feature>
<dbReference type="EMBL" id="LR746273">
    <property type="protein sequence ID" value="CAA7404331.1"/>
    <property type="molecule type" value="Genomic_DNA"/>
</dbReference>
<sequence>MQPPFQILASSPRSRFHPRSSLFARRSSPARRDSTPRRSRRAPGWRAPPPSSARRRPRR</sequence>
<keyword evidence="3" id="KW-1185">Reference proteome</keyword>
<evidence type="ECO:0000313" key="3">
    <source>
        <dbReference type="Proteomes" id="UP000663760"/>
    </source>
</evidence>
<evidence type="ECO:0000256" key="1">
    <source>
        <dbReference type="SAM" id="MobiDB-lite"/>
    </source>
</evidence>